<dbReference type="EMBL" id="GBRH01179284">
    <property type="protein sequence ID" value="JAE18612.1"/>
    <property type="molecule type" value="Transcribed_RNA"/>
</dbReference>
<evidence type="ECO:0000313" key="1">
    <source>
        <dbReference type="EMBL" id="JAE18612.1"/>
    </source>
</evidence>
<protein>
    <submittedName>
        <fullName evidence="1">Uncharacterized protein</fullName>
    </submittedName>
</protein>
<proteinExistence type="predicted"/>
<organism evidence="1">
    <name type="scientific">Arundo donax</name>
    <name type="common">Giant reed</name>
    <name type="synonym">Donax arundinaceus</name>
    <dbReference type="NCBI Taxonomy" id="35708"/>
    <lineage>
        <taxon>Eukaryota</taxon>
        <taxon>Viridiplantae</taxon>
        <taxon>Streptophyta</taxon>
        <taxon>Embryophyta</taxon>
        <taxon>Tracheophyta</taxon>
        <taxon>Spermatophyta</taxon>
        <taxon>Magnoliopsida</taxon>
        <taxon>Liliopsida</taxon>
        <taxon>Poales</taxon>
        <taxon>Poaceae</taxon>
        <taxon>PACMAD clade</taxon>
        <taxon>Arundinoideae</taxon>
        <taxon>Arundineae</taxon>
        <taxon>Arundo</taxon>
    </lineage>
</organism>
<dbReference type="AlphaFoldDB" id="A0A0A9G2A2"/>
<reference evidence="1" key="2">
    <citation type="journal article" date="2015" name="Data Brief">
        <title>Shoot transcriptome of the giant reed, Arundo donax.</title>
        <authorList>
            <person name="Barrero R.A."/>
            <person name="Guerrero F.D."/>
            <person name="Moolhuijzen P."/>
            <person name="Goolsby J.A."/>
            <person name="Tidwell J."/>
            <person name="Bellgard S.E."/>
            <person name="Bellgard M.I."/>
        </authorList>
    </citation>
    <scope>NUCLEOTIDE SEQUENCE</scope>
    <source>
        <tissue evidence="1">Shoot tissue taken approximately 20 cm above the soil surface</tissue>
    </source>
</reference>
<sequence>MDPVVKFSFFLCFCQTINYGFHVSLSYIFLQLFWTLELIVKYNFMSSLADVHISLHIISLTNYKVPGINYSYYSQQ</sequence>
<name>A0A0A9G2A2_ARUDO</name>
<reference evidence="1" key="1">
    <citation type="submission" date="2014-09" db="EMBL/GenBank/DDBJ databases">
        <authorList>
            <person name="Magalhaes I.L.F."/>
            <person name="Oliveira U."/>
            <person name="Santos F.R."/>
            <person name="Vidigal T.H.D.A."/>
            <person name="Brescovit A.D."/>
            <person name="Santos A.J."/>
        </authorList>
    </citation>
    <scope>NUCLEOTIDE SEQUENCE</scope>
    <source>
        <tissue evidence="1">Shoot tissue taken approximately 20 cm above the soil surface</tissue>
    </source>
</reference>
<accession>A0A0A9G2A2</accession>